<dbReference type="RefSeq" id="XP_024730953.1">
    <property type="nucleotide sequence ID" value="XM_024883799.1"/>
</dbReference>
<dbReference type="SMART" id="SM00355">
    <property type="entry name" value="ZnF_C2H2"/>
    <property type="match status" value="2"/>
</dbReference>
<feature type="domain" description="C2H2-type" evidence="4">
    <location>
        <begin position="151"/>
        <end position="179"/>
    </location>
</feature>
<dbReference type="InterPro" id="IPR011009">
    <property type="entry name" value="Kinase-like_dom_sf"/>
</dbReference>
<keyword evidence="6" id="KW-1185">Reference proteome</keyword>
<feature type="compositionally biased region" description="Polar residues" evidence="2">
    <location>
        <begin position="51"/>
        <end position="61"/>
    </location>
</feature>
<feature type="domain" description="Protein kinase" evidence="3">
    <location>
        <begin position="435"/>
        <end position="788"/>
    </location>
</feature>
<evidence type="ECO:0000259" key="3">
    <source>
        <dbReference type="PROSITE" id="PS50011"/>
    </source>
</evidence>
<keyword evidence="1" id="KW-0479">Metal-binding</keyword>
<dbReference type="Gene3D" id="3.30.160.60">
    <property type="entry name" value="Classic Zinc Finger"/>
    <property type="match status" value="2"/>
</dbReference>
<keyword evidence="5" id="KW-0418">Kinase</keyword>
<dbReference type="PANTHER" id="PTHR24359:SF1">
    <property type="entry name" value="INHIBITOR OF NUCLEAR FACTOR KAPPA-B KINASE EPSILON SUBUNIT HOMOLOG 1-RELATED"/>
    <property type="match status" value="1"/>
</dbReference>
<keyword evidence="5" id="KW-0808">Transferase</keyword>
<dbReference type="InParanoid" id="A0A2J6STH5"/>
<dbReference type="GeneID" id="36591876"/>
<accession>A0A2J6STH5</accession>
<dbReference type="Gene3D" id="1.10.510.10">
    <property type="entry name" value="Transferase(Phosphotransferase) domain 1"/>
    <property type="match status" value="2"/>
</dbReference>
<dbReference type="SUPFAM" id="SSF56112">
    <property type="entry name" value="Protein kinase-like (PK-like)"/>
    <property type="match status" value="1"/>
</dbReference>
<protein>
    <submittedName>
        <fullName evidence="5">Kinase-like protein</fullName>
    </submittedName>
</protein>
<dbReference type="PROSITE" id="PS50157">
    <property type="entry name" value="ZINC_FINGER_C2H2_2"/>
    <property type="match status" value="2"/>
</dbReference>
<dbReference type="GO" id="GO:0004674">
    <property type="term" value="F:protein serine/threonine kinase activity"/>
    <property type="evidence" value="ECO:0007669"/>
    <property type="project" value="TreeGrafter"/>
</dbReference>
<dbReference type="AlphaFoldDB" id="A0A2J6STH5"/>
<dbReference type="OrthoDB" id="1046782at2759"/>
<dbReference type="InterPro" id="IPR036236">
    <property type="entry name" value="Znf_C2H2_sf"/>
</dbReference>
<gene>
    <name evidence="5" type="ORF">K444DRAFT_634829</name>
</gene>
<reference evidence="5 6" key="1">
    <citation type="submission" date="2016-04" db="EMBL/GenBank/DDBJ databases">
        <title>A degradative enzymes factory behind the ericoid mycorrhizal symbiosis.</title>
        <authorList>
            <consortium name="DOE Joint Genome Institute"/>
            <person name="Martino E."/>
            <person name="Morin E."/>
            <person name="Grelet G."/>
            <person name="Kuo A."/>
            <person name="Kohler A."/>
            <person name="Daghino S."/>
            <person name="Barry K."/>
            <person name="Choi C."/>
            <person name="Cichocki N."/>
            <person name="Clum A."/>
            <person name="Copeland A."/>
            <person name="Hainaut M."/>
            <person name="Haridas S."/>
            <person name="Labutti K."/>
            <person name="Lindquist E."/>
            <person name="Lipzen A."/>
            <person name="Khouja H.-R."/>
            <person name="Murat C."/>
            <person name="Ohm R."/>
            <person name="Olson A."/>
            <person name="Spatafora J."/>
            <person name="Veneault-Fourrey C."/>
            <person name="Henrissat B."/>
            <person name="Grigoriev I."/>
            <person name="Martin F."/>
            <person name="Perotto S."/>
        </authorList>
    </citation>
    <scope>NUCLEOTIDE SEQUENCE [LARGE SCALE GENOMIC DNA]</scope>
    <source>
        <strain evidence="5 6">E</strain>
    </source>
</reference>
<proteinExistence type="predicted"/>
<evidence type="ECO:0000313" key="6">
    <source>
        <dbReference type="Proteomes" id="UP000235371"/>
    </source>
</evidence>
<evidence type="ECO:0000256" key="1">
    <source>
        <dbReference type="PROSITE-ProRule" id="PRU00042"/>
    </source>
</evidence>
<evidence type="ECO:0000313" key="5">
    <source>
        <dbReference type="EMBL" id="PMD54049.1"/>
    </source>
</evidence>
<organism evidence="5 6">
    <name type="scientific">Hyaloscypha bicolor E</name>
    <dbReference type="NCBI Taxonomy" id="1095630"/>
    <lineage>
        <taxon>Eukaryota</taxon>
        <taxon>Fungi</taxon>
        <taxon>Dikarya</taxon>
        <taxon>Ascomycota</taxon>
        <taxon>Pezizomycotina</taxon>
        <taxon>Leotiomycetes</taxon>
        <taxon>Helotiales</taxon>
        <taxon>Hyaloscyphaceae</taxon>
        <taxon>Hyaloscypha</taxon>
        <taxon>Hyaloscypha bicolor</taxon>
    </lineage>
</organism>
<dbReference type="PROSITE" id="PS50011">
    <property type="entry name" value="PROTEIN_KINASE_DOM"/>
    <property type="match status" value="1"/>
</dbReference>
<dbReference type="Pfam" id="PF00096">
    <property type="entry name" value="zf-C2H2"/>
    <property type="match status" value="2"/>
</dbReference>
<dbReference type="GO" id="GO:0005524">
    <property type="term" value="F:ATP binding"/>
    <property type="evidence" value="ECO:0007669"/>
    <property type="project" value="InterPro"/>
</dbReference>
<name>A0A2J6STH5_9HELO</name>
<evidence type="ECO:0000256" key="2">
    <source>
        <dbReference type="SAM" id="MobiDB-lite"/>
    </source>
</evidence>
<dbReference type="InterPro" id="IPR000719">
    <property type="entry name" value="Prot_kinase_dom"/>
</dbReference>
<dbReference type="Pfam" id="PF00069">
    <property type="entry name" value="Pkinase"/>
    <property type="match status" value="1"/>
</dbReference>
<feature type="domain" description="C2H2-type" evidence="4">
    <location>
        <begin position="125"/>
        <end position="152"/>
    </location>
</feature>
<keyword evidence="1" id="KW-0862">Zinc</keyword>
<dbReference type="PROSITE" id="PS00028">
    <property type="entry name" value="ZINC_FINGER_C2H2_1"/>
    <property type="match status" value="2"/>
</dbReference>
<feature type="compositionally biased region" description="Basic and acidic residues" evidence="2">
    <location>
        <begin position="1"/>
        <end position="29"/>
    </location>
</feature>
<dbReference type="GO" id="GO:0008270">
    <property type="term" value="F:zinc ion binding"/>
    <property type="evidence" value="ECO:0007669"/>
    <property type="project" value="UniProtKB-KW"/>
</dbReference>
<feature type="region of interest" description="Disordered" evidence="2">
    <location>
        <begin position="1"/>
        <end position="79"/>
    </location>
</feature>
<dbReference type="PANTHER" id="PTHR24359">
    <property type="entry name" value="SERINE/THREONINE-PROTEIN KINASE SBK1"/>
    <property type="match status" value="1"/>
</dbReference>
<dbReference type="SMART" id="SM00220">
    <property type="entry name" value="S_TKc"/>
    <property type="match status" value="1"/>
</dbReference>
<dbReference type="EMBL" id="KZ613866">
    <property type="protein sequence ID" value="PMD54049.1"/>
    <property type="molecule type" value="Genomic_DNA"/>
</dbReference>
<dbReference type="InterPro" id="IPR013087">
    <property type="entry name" value="Znf_C2H2_type"/>
</dbReference>
<dbReference type="STRING" id="1095630.A0A2J6STH5"/>
<dbReference type="SUPFAM" id="SSF57667">
    <property type="entry name" value="beta-beta-alpha zinc fingers"/>
    <property type="match status" value="1"/>
</dbReference>
<sequence>MVLRTQKDTGRRDQRAESELITTHEHESEWAPQRHLKRQRTSSHGGGRSISFPNSATTSKASSRRPPTVAGEMSPTTPSGFLMENIHSFEQQISSVLPEVESLWPSQPLFPQEEPECSTAGSYVYKCEICAKVFSISSQLKRHQKDHEKPELCMSCDKRFPTKSELRRHEQSVHESSKRFYCKMVPCKYNKTGSQDEGTYFGNDIYFGRLAAVRRHLKEVHRISDNLDTWIEEEKQEEPIETLAEKLLSAQIEHPYGSNSYFIPIDQLENLLVETNIRQELRKIFPTMDEEKIEFYTHCISSSSRKLFAVLLCTSSGAQGNQSRAICSFIEEGVTDIDLPFERLYPSHPDNPALSLNQAIFTLARKPHASSSKELGHTPLVGFNAVLRWPRLEVQNFSREQWLVLAPVFEGPPGTTPLDLCFQNSIVLPFKEDGENDEELLKFGGYCEMWPVRIHPAHQKLLTPTSRSGPEPRIAVKRLYSRKLGDFEKERKMKSQLALQKHPHLVRLLITFKLKGRFYLLYPYAQYNLREYWKTHARPVSRHAYLWSLQQICGLASALIQIHKFSTEPTSTEDAVESAIVNPKISRERPSLNVRLVVDRSEAFFGRHGDLKPENILWFDDLEGVDPLGILQITDFGVGRFHRLESGSKKDPAKINGSSSYTPPELILDKLVSRAYDIWSLGCLFLEFITWIIDGYDGLERFALARRATAFDGIVDDTYYTLFVTSTGQRRVEVREGVTNWIRGLRSNQRCSRMIIALLDLVQDRMLQVDSGDRIHADGLDVLLHEVLERAKKDNGYPLSPSNPTLECQVYPHVTSIERS</sequence>
<keyword evidence="1" id="KW-0863">Zinc-finger</keyword>
<dbReference type="Proteomes" id="UP000235371">
    <property type="component" value="Unassembled WGS sequence"/>
</dbReference>
<evidence type="ECO:0000259" key="4">
    <source>
        <dbReference type="PROSITE" id="PS50157"/>
    </source>
</evidence>